<dbReference type="AlphaFoldDB" id="A0A7W3XU86"/>
<dbReference type="Gene3D" id="1.10.287.4300">
    <property type="entry name" value="Stage III sporulation protein AH-like"/>
    <property type="match status" value="1"/>
</dbReference>
<evidence type="ECO:0000313" key="5">
    <source>
        <dbReference type="Proteomes" id="UP000567067"/>
    </source>
</evidence>
<keyword evidence="3" id="KW-0472">Membrane</keyword>
<feature type="compositionally biased region" description="Polar residues" evidence="2">
    <location>
        <begin position="41"/>
        <end position="56"/>
    </location>
</feature>
<dbReference type="EMBL" id="JACJIP010000050">
    <property type="protein sequence ID" value="MBA9088415.1"/>
    <property type="molecule type" value="Genomic_DNA"/>
</dbReference>
<reference evidence="4 5" key="1">
    <citation type="submission" date="2020-08" db="EMBL/GenBank/DDBJ databases">
        <title>Genomic Encyclopedia of Type Strains, Phase III (KMG-III): the genomes of soil and plant-associated and newly described type strains.</title>
        <authorList>
            <person name="Whitman W."/>
        </authorList>
    </citation>
    <scope>NUCLEOTIDE SEQUENCE [LARGE SCALE GENOMIC DNA]</scope>
    <source>
        <strain evidence="4 5">CECT 8693</strain>
    </source>
</reference>
<sequence length="257" mass="28310">MKSKRQTVWLVSMLSLMVLLSAYYLFTEDNPSKSPVAEGQKVTTMENGNTQETTSGDALPQNDEVILSEVVSENGTGVITNETSESDAGKSDQTDSDKDSKKDSDVNSSTDNSAKVTGEGANNTAVKDEDVLKQLEYQGSSGADTLTAYQFQRSEQNMKKQDELLQAINDENKTLDEATMAQKELSALEEKEEKIYDIEEKLQQTYSNAVVTESDNKYKVLVVSEKLEAKDAVGIMDLVIKELGVSQDKISVQYITQ</sequence>
<keyword evidence="3" id="KW-1133">Transmembrane helix</keyword>
<feature type="transmembrane region" description="Helical" evidence="3">
    <location>
        <begin position="7"/>
        <end position="26"/>
    </location>
</feature>
<keyword evidence="1" id="KW-0175">Coiled coil</keyword>
<evidence type="ECO:0000256" key="3">
    <source>
        <dbReference type="SAM" id="Phobius"/>
    </source>
</evidence>
<feature type="compositionally biased region" description="Basic and acidic residues" evidence="2">
    <location>
        <begin position="87"/>
        <end position="105"/>
    </location>
</feature>
<gene>
    <name evidence="4" type="ORF">FHR92_004914</name>
</gene>
<dbReference type="Pfam" id="PF12685">
    <property type="entry name" value="SpoIIIAH"/>
    <property type="match status" value="1"/>
</dbReference>
<feature type="coiled-coil region" evidence="1">
    <location>
        <begin position="151"/>
        <end position="208"/>
    </location>
</feature>
<feature type="region of interest" description="Disordered" evidence="2">
    <location>
        <begin position="29"/>
        <end position="127"/>
    </location>
</feature>
<proteinExistence type="predicted"/>
<dbReference type="RefSeq" id="WP_182539990.1">
    <property type="nucleotide sequence ID" value="NZ_JACJIP010000050.1"/>
</dbReference>
<keyword evidence="3" id="KW-0812">Transmembrane</keyword>
<organism evidence="4 5">
    <name type="scientific">Fontibacillus solani</name>
    <dbReference type="NCBI Taxonomy" id="1572857"/>
    <lineage>
        <taxon>Bacteria</taxon>
        <taxon>Bacillati</taxon>
        <taxon>Bacillota</taxon>
        <taxon>Bacilli</taxon>
        <taxon>Bacillales</taxon>
        <taxon>Paenibacillaceae</taxon>
        <taxon>Fontibacillus</taxon>
    </lineage>
</organism>
<evidence type="ECO:0000256" key="1">
    <source>
        <dbReference type="SAM" id="Coils"/>
    </source>
</evidence>
<evidence type="ECO:0000313" key="4">
    <source>
        <dbReference type="EMBL" id="MBA9088415.1"/>
    </source>
</evidence>
<protein>
    <submittedName>
        <fullName evidence="4">Stage III sporulation protein AH</fullName>
    </submittedName>
</protein>
<dbReference type="Proteomes" id="UP000567067">
    <property type="component" value="Unassembled WGS sequence"/>
</dbReference>
<name>A0A7W3XU86_9BACL</name>
<comment type="caution">
    <text evidence="4">The sequence shown here is derived from an EMBL/GenBank/DDBJ whole genome shotgun (WGS) entry which is preliminary data.</text>
</comment>
<evidence type="ECO:0000256" key="2">
    <source>
        <dbReference type="SAM" id="MobiDB-lite"/>
    </source>
</evidence>
<keyword evidence="5" id="KW-1185">Reference proteome</keyword>
<accession>A0A7W3XU86</accession>
<dbReference type="InterPro" id="IPR024232">
    <property type="entry name" value="SpoIIIAH"/>
</dbReference>
<feature type="compositionally biased region" description="Polar residues" evidence="2">
    <location>
        <begin position="71"/>
        <end position="83"/>
    </location>
</feature>
<dbReference type="InterPro" id="IPR038503">
    <property type="entry name" value="SpoIIIAH_sf"/>
</dbReference>